<name>A0A1F6DET1_9BACT</name>
<comment type="similarity">
    <text evidence="5">Belongs to the YqgF HJR family.</text>
</comment>
<dbReference type="SUPFAM" id="SSF53098">
    <property type="entry name" value="Ribonuclease H-like"/>
    <property type="match status" value="1"/>
</dbReference>
<dbReference type="Proteomes" id="UP000178794">
    <property type="component" value="Unassembled WGS sequence"/>
</dbReference>
<dbReference type="STRING" id="1798492.A3C89_03265"/>
<evidence type="ECO:0000256" key="2">
    <source>
        <dbReference type="ARBA" id="ARBA00022517"/>
    </source>
</evidence>
<dbReference type="GO" id="GO:0000967">
    <property type="term" value="P:rRNA 5'-end processing"/>
    <property type="evidence" value="ECO:0007669"/>
    <property type="project" value="UniProtKB-UniRule"/>
</dbReference>
<comment type="function">
    <text evidence="5">Could be a nuclease involved in processing of the 5'-end of pre-16S rRNA.</text>
</comment>
<dbReference type="Pfam" id="PF03652">
    <property type="entry name" value="RuvX"/>
    <property type="match status" value="1"/>
</dbReference>
<reference evidence="7 8" key="1">
    <citation type="journal article" date="2016" name="Nat. Commun.">
        <title>Thousands of microbial genomes shed light on interconnected biogeochemical processes in an aquifer system.</title>
        <authorList>
            <person name="Anantharaman K."/>
            <person name="Brown C.T."/>
            <person name="Hug L.A."/>
            <person name="Sharon I."/>
            <person name="Castelle C.J."/>
            <person name="Probst A.J."/>
            <person name="Thomas B.C."/>
            <person name="Singh A."/>
            <person name="Wilkins M.J."/>
            <person name="Karaoz U."/>
            <person name="Brodie E.L."/>
            <person name="Williams K.H."/>
            <person name="Hubbard S.S."/>
            <person name="Banfield J.F."/>
        </authorList>
    </citation>
    <scope>NUCLEOTIDE SEQUENCE [LARGE SCALE GENOMIC DNA]</scope>
</reference>
<dbReference type="CDD" id="cd16964">
    <property type="entry name" value="YqgF"/>
    <property type="match status" value="1"/>
</dbReference>
<gene>
    <name evidence="7" type="ORF">A3C89_03265</name>
</gene>
<feature type="domain" description="YqgF/RNase H-like" evidence="6">
    <location>
        <begin position="1"/>
        <end position="99"/>
    </location>
</feature>
<evidence type="ECO:0000313" key="8">
    <source>
        <dbReference type="Proteomes" id="UP000178794"/>
    </source>
</evidence>
<keyword evidence="4 5" id="KW-0378">Hydrolase</keyword>
<keyword evidence="3 5" id="KW-0540">Nuclease</keyword>
<dbReference type="GO" id="GO:0004518">
    <property type="term" value="F:nuclease activity"/>
    <property type="evidence" value="ECO:0007669"/>
    <property type="project" value="UniProtKB-KW"/>
</dbReference>
<dbReference type="GO" id="GO:0005829">
    <property type="term" value="C:cytosol"/>
    <property type="evidence" value="ECO:0007669"/>
    <property type="project" value="TreeGrafter"/>
</dbReference>
<accession>A0A1F6DET1</accession>
<comment type="subcellular location">
    <subcellularLocation>
        <location evidence="5">Cytoplasm</location>
    </subcellularLocation>
</comment>
<dbReference type="PANTHER" id="PTHR33317">
    <property type="entry name" value="POLYNUCLEOTIDYL TRANSFERASE, RIBONUCLEASE H-LIKE SUPERFAMILY PROTEIN"/>
    <property type="match status" value="1"/>
</dbReference>
<dbReference type="EMBL" id="MFLF01000012">
    <property type="protein sequence ID" value="OGG59934.1"/>
    <property type="molecule type" value="Genomic_DNA"/>
</dbReference>
<protein>
    <recommendedName>
        <fullName evidence="5">Putative pre-16S rRNA nuclease</fullName>
        <ecNumber evidence="5">3.1.-.-</ecNumber>
    </recommendedName>
</protein>
<evidence type="ECO:0000259" key="6">
    <source>
        <dbReference type="SMART" id="SM00732"/>
    </source>
</evidence>
<proteinExistence type="inferred from homology"/>
<evidence type="ECO:0000256" key="1">
    <source>
        <dbReference type="ARBA" id="ARBA00022490"/>
    </source>
</evidence>
<dbReference type="GO" id="GO:0016788">
    <property type="term" value="F:hydrolase activity, acting on ester bonds"/>
    <property type="evidence" value="ECO:0007669"/>
    <property type="project" value="UniProtKB-UniRule"/>
</dbReference>
<keyword evidence="2 5" id="KW-0690">Ribosome biogenesis</keyword>
<dbReference type="InterPro" id="IPR006641">
    <property type="entry name" value="YqgF/RNaseH-like_dom"/>
</dbReference>
<dbReference type="PANTHER" id="PTHR33317:SF4">
    <property type="entry name" value="POLYNUCLEOTIDYL TRANSFERASE, RIBONUCLEASE H-LIKE SUPERFAMILY PROTEIN"/>
    <property type="match status" value="1"/>
</dbReference>
<dbReference type="EC" id="3.1.-.-" evidence="5"/>
<evidence type="ECO:0000256" key="3">
    <source>
        <dbReference type="ARBA" id="ARBA00022722"/>
    </source>
</evidence>
<evidence type="ECO:0000256" key="4">
    <source>
        <dbReference type="ARBA" id="ARBA00022801"/>
    </source>
</evidence>
<dbReference type="AlphaFoldDB" id="A0A1F6DET1"/>
<dbReference type="NCBIfam" id="TIGR00250">
    <property type="entry name" value="RNAse_H_YqgF"/>
    <property type="match status" value="1"/>
</dbReference>
<organism evidence="7 8">
    <name type="scientific">Candidatus Kaiserbacteria bacterium RIFCSPHIGHO2_02_FULL_50_50</name>
    <dbReference type="NCBI Taxonomy" id="1798492"/>
    <lineage>
        <taxon>Bacteria</taxon>
        <taxon>Candidatus Kaiseribacteriota</taxon>
    </lineage>
</organism>
<sequence>MRYLGIDYGTKRVGLALSDEGGNMAFPLAVVKNDAKLNDTIVSFVKEKQVGAIVIGHSLDMKGKENAAHTGAEALMLDLTLATGLPIHLEPEWFTTVAATRFQGKTELKDASAAALILESFLSRN</sequence>
<dbReference type="Gene3D" id="3.30.420.140">
    <property type="entry name" value="YqgF/RNase H-like domain"/>
    <property type="match status" value="1"/>
</dbReference>
<dbReference type="SMART" id="SM00732">
    <property type="entry name" value="YqgFc"/>
    <property type="match status" value="1"/>
</dbReference>
<dbReference type="HAMAP" id="MF_00651">
    <property type="entry name" value="Nuclease_YqgF"/>
    <property type="match status" value="1"/>
</dbReference>
<dbReference type="InterPro" id="IPR012337">
    <property type="entry name" value="RNaseH-like_sf"/>
</dbReference>
<keyword evidence="1 5" id="KW-0963">Cytoplasm</keyword>
<dbReference type="InterPro" id="IPR037027">
    <property type="entry name" value="YqgF/RNaseH-like_dom_sf"/>
</dbReference>
<evidence type="ECO:0000313" key="7">
    <source>
        <dbReference type="EMBL" id="OGG59934.1"/>
    </source>
</evidence>
<comment type="caution">
    <text evidence="7">The sequence shown here is derived from an EMBL/GenBank/DDBJ whole genome shotgun (WGS) entry which is preliminary data.</text>
</comment>
<evidence type="ECO:0000256" key="5">
    <source>
        <dbReference type="HAMAP-Rule" id="MF_00651"/>
    </source>
</evidence>
<dbReference type="InterPro" id="IPR005227">
    <property type="entry name" value="YqgF"/>
</dbReference>